<dbReference type="RefSeq" id="WP_092447030.1">
    <property type="nucleotide sequence ID" value="NZ_JBLXAG010000005.1"/>
</dbReference>
<accession>A0A1H1VF65</accession>
<evidence type="ECO:0000259" key="1">
    <source>
        <dbReference type="Pfam" id="PF08878"/>
    </source>
</evidence>
<feature type="domain" description="Anti-bacteriophage protein A/HamA C-terminal" evidence="1">
    <location>
        <begin position="41"/>
        <end position="290"/>
    </location>
</feature>
<evidence type="ECO:0000313" key="2">
    <source>
        <dbReference type="EMBL" id="SDS83071.1"/>
    </source>
</evidence>
<dbReference type="STRING" id="1249933.SAMN04489797_2528"/>
<dbReference type="AlphaFoldDB" id="A0A1H1VF65"/>
<gene>
    <name evidence="2" type="ORF">SAMN04489797_2528</name>
</gene>
<evidence type="ECO:0000313" key="3">
    <source>
        <dbReference type="Proteomes" id="UP000198963"/>
    </source>
</evidence>
<dbReference type="Proteomes" id="UP000198963">
    <property type="component" value="Chromosome I"/>
</dbReference>
<dbReference type="EMBL" id="LT629774">
    <property type="protein sequence ID" value="SDS83071.1"/>
    <property type="molecule type" value="Genomic_DNA"/>
</dbReference>
<proteinExistence type="predicted"/>
<sequence length="298" mass="34988">MRESLHNLVKSTIIYKYDLPNAVQSIPRTLFSTENDKCYSIANEQALVEVIYNSIIDYSFNEFDFTKRELDDLHTIAFQERVRFNEADNEASKLKYGFFGEVLLHCVLKLFFKTDTLISKGYFYDPLTKGEARGYDAYHLIEENHTVGLWFGETKFHINYTSAVNDVLKKIKSSLSDDYLSTNLLAIRKNRENLNIKGSKIETILNDWDENPSIKIIEELKQHSINLIYPVIILFQQNKTGYDDSIKKIPKYIEDNYQLENYDLSIPYSVFFIFIPIEDVKKIKKEVLEWIELKKPLI</sequence>
<keyword evidence="3" id="KW-1185">Reference proteome</keyword>
<reference evidence="2 3" key="1">
    <citation type="submission" date="2016-10" db="EMBL/GenBank/DDBJ databases">
        <authorList>
            <person name="Varghese N."/>
            <person name="Submissions S."/>
        </authorList>
    </citation>
    <scope>NUCLEOTIDE SEQUENCE [LARGE SCALE GENOMIC DNA]</scope>
    <source>
        <strain evidence="2 3">RHA_55</strain>
    </source>
</reference>
<organism evidence="2 3">
    <name type="scientific">Winogradskyella sediminis</name>
    <dbReference type="NCBI Taxonomy" id="1382466"/>
    <lineage>
        <taxon>Bacteria</taxon>
        <taxon>Pseudomonadati</taxon>
        <taxon>Bacteroidota</taxon>
        <taxon>Flavobacteriia</taxon>
        <taxon>Flavobacteriales</taxon>
        <taxon>Flavobacteriaceae</taxon>
        <taxon>Winogradskyella</taxon>
    </lineage>
</organism>
<name>A0A1H1VF65_9FLAO</name>
<dbReference type="Pfam" id="PF08878">
    <property type="entry name" value="HamA"/>
    <property type="match status" value="1"/>
</dbReference>
<protein>
    <recommendedName>
        <fullName evidence="1">Anti-bacteriophage protein A/HamA C-terminal domain-containing protein</fullName>
    </recommendedName>
</protein>
<dbReference type="InterPro" id="IPR014976">
    <property type="entry name" value="AbpA_HamA_C"/>
</dbReference>